<reference evidence="1" key="2">
    <citation type="journal article" date="2023" name="ISME Commun">
        <title>Characterization of a bloom-associated alphaproteobacterial lineage, 'Candidatus Phycosocius': insights into freshwater algal-bacterial interactions.</title>
        <authorList>
            <person name="Tanabe Y."/>
            <person name="Yamaguchi H."/>
            <person name="Yoshida M."/>
            <person name="Kai A."/>
            <person name="Okazaki Y."/>
        </authorList>
    </citation>
    <scope>NUCLEOTIDE SEQUENCE</scope>
    <source>
        <strain evidence="1">BOTRYCO-1</strain>
    </source>
</reference>
<dbReference type="PRINTS" id="PR01996">
    <property type="entry name" value="MTP1FAMILY"/>
</dbReference>
<organism evidence="1 2">
    <name type="scientific">Candidatus Phycosocius spiralis</name>
    <dbReference type="NCBI Taxonomy" id="2815099"/>
    <lineage>
        <taxon>Bacteria</taxon>
        <taxon>Pseudomonadati</taxon>
        <taxon>Pseudomonadota</taxon>
        <taxon>Alphaproteobacteria</taxon>
        <taxon>Caulobacterales</taxon>
        <taxon>Caulobacterales incertae sedis</taxon>
        <taxon>Candidatus Phycosocius</taxon>
    </lineage>
</organism>
<accession>A0ABQ4PX32</accession>
<keyword evidence="2" id="KW-1185">Reference proteome</keyword>
<sequence length="139" mass="14480">MMAGQAGRDVLLKVSNGEVTPSFITVAGLRAKTIALSARSVDATAADSPGAWRELLSGAGLKEASVTGAGVFKDGASDALVRSSFMVQDRRIWQLIIPDFGTFEGPFQVAALEYGGAHDGEATFSMTLASAGELRFTPL</sequence>
<name>A0ABQ4PX32_9PROT</name>
<dbReference type="EMBL" id="BPFZ01000011">
    <property type="protein sequence ID" value="GIU67616.1"/>
    <property type="molecule type" value="Genomic_DNA"/>
</dbReference>
<dbReference type="Pfam" id="PF06199">
    <property type="entry name" value="Phage_tail_2"/>
    <property type="match status" value="1"/>
</dbReference>
<dbReference type="NCBIfam" id="TIGR02126">
    <property type="entry name" value="phgtail_TP901_1"/>
    <property type="match status" value="1"/>
</dbReference>
<evidence type="ECO:0000313" key="1">
    <source>
        <dbReference type="EMBL" id="GIU67616.1"/>
    </source>
</evidence>
<dbReference type="InterPro" id="IPR011855">
    <property type="entry name" value="Phgtail_TP901_1"/>
</dbReference>
<gene>
    <name evidence="1" type="ORF">PsB1_1770</name>
</gene>
<evidence type="ECO:0000313" key="2">
    <source>
        <dbReference type="Proteomes" id="UP001161064"/>
    </source>
</evidence>
<dbReference type="InterPro" id="IPR022344">
    <property type="entry name" value="GTA_major-tail"/>
</dbReference>
<dbReference type="Proteomes" id="UP001161064">
    <property type="component" value="Unassembled WGS sequence"/>
</dbReference>
<protein>
    <submittedName>
        <fullName evidence="1">Phage major tail protein, TP901-1 family</fullName>
    </submittedName>
</protein>
<comment type="caution">
    <text evidence="1">The sequence shown here is derived from an EMBL/GenBank/DDBJ whole genome shotgun (WGS) entry which is preliminary data.</text>
</comment>
<reference evidence="1" key="1">
    <citation type="submission" date="2021-05" db="EMBL/GenBank/DDBJ databases">
        <authorList>
            <person name="Tanabe Y."/>
        </authorList>
    </citation>
    <scope>NUCLEOTIDE SEQUENCE</scope>
    <source>
        <strain evidence="1">BOTRYCO-1</strain>
    </source>
</reference>
<proteinExistence type="predicted"/>